<evidence type="ECO:0000259" key="7">
    <source>
        <dbReference type="Pfam" id="PF01432"/>
    </source>
</evidence>
<accession>A0AAE3JHF4</accession>
<proteinExistence type="inferred from homology"/>
<dbReference type="Proteomes" id="UP001198182">
    <property type="component" value="Unassembled WGS sequence"/>
</dbReference>
<reference evidence="9" key="1">
    <citation type="submission" date="2021-10" db="EMBL/GenBank/DDBJ databases">
        <title>Anaerobic single-cell dispensing facilitates the cultivation of human gut bacteria.</title>
        <authorList>
            <person name="Afrizal A."/>
        </authorList>
    </citation>
    <scope>NUCLEOTIDE SEQUENCE</scope>
    <source>
        <strain evidence="9">CLA-AA-H215</strain>
    </source>
</reference>
<comment type="cofactor">
    <cofactor evidence="6">
        <name>Zn(2+)</name>
        <dbReference type="ChEBI" id="CHEBI:29105"/>
    </cofactor>
    <text evidence="6">Binds 1 zinc ion.</text>
</comment>
<organism evidence="9 10">
    <name type="scientific">Hominifimenecus microfluidus</name>
    <dbReference type="NCBI Taxonomy" id="2885348"/>
    <lineage>
        <taxon>Bacteria</taxon>
        <taxon>Bacillati</taxon>
        <taxon>Bacillota</taxon>
        <taxon>Clostridia</taxon>
        <taxon>Lachnospirales</taxon>
        <taxon>Lachnospiraceae</taxon>
        <taxon>Hominifimenecus</taxon>
    </lineage>
</organism>
<evidence type="ECO:0000256" key="2">
    <source>
        <dbReference type="ARBA" id="ARBA00022723"/>
    </source>
</evidence>
<dbReference type="SUPFAM" id="SSF55486">
    <property type="entry name" value="Metalloproteases ('zincins'), catalytic domain"/>
    <property type="match status" value="1"/>
</dbReference>
<dbReference type="InterPro" id="IPR001567">
    <property type="entry name" value="Pept_M3A_M3B_dom"/>
</dbReference>
<keyword evidence="5 6" id="KW-0482">Metalloprotease</keyword>
<dbReference type="GO" id="GO:0006518">
    <property type="term" value="P:peptide metabolic process"/>
    <property type="evidence" value="ECO:0007669"/>
    <property type="project" value="TreeGrafter"/>
</dbReference>
<dbReference type="InterPro" id="IPR004438">
    <property type="entry name" value="Peptidase_M3B"/>
</dbReference>
<evidence type="ECO:0000256" key="1">
    <source>
        <dbReference type="ARBA" id="ARBA00022670"/>
    </source>
</evidence>
<dbReference type="Gene3D" id="1.10.287.830">
    <property type="entry name" value="putative peptidase helix hairpin domain like"/>
    <property type="match status" value="1"/>
</dbReference>
<protein>
    <recommendedName>
        <fullName evidence="6">Oligopeptidase F</fullName>
        <ecNumber evidence="6">3.4.24.-</ecNumber>
    </recommendedName>
</protein>
<evidence type="ECO:0000313" key="9">
    <source>
        <dbReference type="EMBL" id="MCC2231866.1"/>
    </source>
</evidence>
<dbReference type="Gene3D" id="1.20.140.70">
    <property type="entry name" value="Oligopeptidase f, N-terminal domain"/>
    <property type="match status" value="1"/>
</dbReference>
<dbReference type="Gene3D" id="1.10.1370.20">
    <property type="entry name" value="Oligoendopeptidase f, C-terminal domain"/>
    <property type="match status" value="1"/>
</dbReference>
<dbReference type="GO" id="GO:0046872">
    <property type="term" value="F:metal ion binding"/>
    <property type="evidence" value="ECO:0007669"/>
    <property type="project" value="UniProtKB-UniRule"/>
</dbReference>
<comment type="function">
    <text evidence="6">Has oligopeptidase activity and degrades a variety of small bioactive peptides.</text>
</comment>
<feature type="domain" description="Peptidase M3A/M3B catalytic" evidence="7">
    <location>
        <begin position="207"/>
        <end position="586"/>
    </location>
</feature>
<dbReference type="Pfam" id="PF01432">
    <property type="entry name" value="Peptidase_M3"/>
    <property type="match status" value="1"/>
</dbReference>
<dbReference type="InterPro" id="IPR042088">
    <property type="entry name" value="OligoPept_F_C"/>
</dbReference>
<keyword evidence="4 6" id="KW-0862">Zinc</keyword>
<keyword evidence="1 6" id="KW-0645">Protease</keyword>
<sequence length="600" mass="69040">MGETKHILKRSEQKKENMWSTEDIFASDEAWKAEFAAIKGEEQALAVYAGRLSESPEVLLEYLRKSEELGLRIEDLYNYTFLKNDEDTKNTVYQGLKGQMTGYLVQFQQATAFETPEIIAIPEETLQKFYEECPELRLYERYMYRVRRRKEHILSQAEESILAAAGEMAETPTQMFVNFVNADLTFPSVKDVTGEVYPLTNSTYIALMESPKAGLRRAAFENLYTTYEKYKNTEAAMLNAEVKKNIFFARARKYGSAREAALDRTEVPVSVYDNLVQAVHQNMNAMHRYTALRKKLMQLDELHMYDVYTSLVPDCDKKISFDKAKEDVLAAMQVFGPDYCAVLERSFEERWMDIYENEGKRPGAYSAGVRVHPFILLNHKDNLDSEFTLVHELGHAMHSYLSTKNQPPVYADYVIFVAEVASTCNEALLMQYLLGRTEDKKERAYLINYFLEQFRTTVYRQTMFAEFELKIHALAEAGEALTADVLKEIYYNLNREYYGDAMEADPLIAIEWARIPHFYYNFYVYQYATGFSAAMALSRRILTEGESAVKDYLKFLSSGCSADPISLLKIAGVDMTTPEPVSQALQQFDELVTEMEALMA</sequence>
<dbReference type="GO" id="GO:0006508">
    <property type="term" value="P:proteolysis"/>
    <property type="evidence" value="ECO:0007669"/>
    <property type="project" value="UniProtKB-KW"/>
</dbReference>
<evidence type="ECO:0000256" key="4">
    <source>
        <dbReference type="ARBA" id="ARBA00022833"/>
    </source>
</evidence>
<keyword evidence="3 6" id="KW-0378">Hydrolase</keyword>
<dbReference type="InterPro" id="IPR013647">
    <property type="entry name" value="OligopepF_N_dom"/>
</dbReference>
<evidence type="ECO:0000256" key="6">
    <source>
        <dbReference type="RuleBase" id="RU368091"/>
    </source>
</evidence>
<dbReference type="PANTHER" id="PTHR11804">
    <property type="entry name" value="PROTEASE M3 THIMET OLIGOPEPTIDASE-RELATED"/>
    <property type="match status" value="1"/>
</dbReference>
<comment type="similarity">
    <text evidence="6">Belongs to the peptidase M3B family.</text>
</comment>
<dbReference type="GO" id="GO:0004222">
    <property type="term" value="F:metalloendopeptidase activity"/>
    <property type="evidence" value="ECO:0007669"/>
    <property type="project" value="UniProtKB-UniRule"/>
</dbReference>
<evidence type="ECO:0000256" key="3">
    <source>
        <dbReference type="ARBA" id="ARBA00022801"/>
    </source>
</evidence>
<dbReference type="Pfam" id="PF08439">
    <property type="entry name" value="Peptidase_M3_N"/>
    <property type="match status" value="1"/>
</dbReference>
<evidence type="ECO:0000259" key="8">
    <source>
        <dbReference type="Pfam" id="PF08439"/>
    </source>
</evidence>
<keyword evidence="2 6" id="KW-0479">Metal-binding</keyword>
<dbReference type="NCBIfam" id="TIGR00181">
    <property type="entry name" value="pepF"/>
    <property type="match status" value="1"/>
</dbReference>
<dbReference type="InterPro" id="IPR045090">
    <property type="entry name" value="Pept_M3A_M3B"/>
</dbReference>
<dbReference type="PANTHER" id="PTHR11804:SF84">
    <property type="entry name" value="SACCHAROLYSIN"/>
    <property type="match status" value="1"/>
</dbReference>
<name>A0AAE3JHF4_9FIRM</name>
<evidence type="ECO:0000313" key="10">
    <source>
        <dbReference type="Proteomes" id="UP001198182"/>
    </source>
</evidence>
<feature type="domain" description="Oligopeptidase F N-terminal" evidence="8">
    <location>
        <begin position="117"/>
        <end position="186"/>
    </location>
</feature>
<dbReference type="CDD" id="cd09608">
    <property type="entry name" value="M3B_PepF"/>
    <property type="match status" value="1"/>
</dbReference>
<gene>
    <name evidence="9" type="primary">pepF</name>
    <name evidence="9" type="ORF">LKD81_12805</name>
</gene>
<dbReference type="AlphaFoldDB" id="A0AAE3JHF4"/>
<dbReference type="EC" id="3.4.24.-" evidence="6"/>
<comment type="caution">
    <text evidence="9">The sequence shown here is derived from an EMBL/GenBank/DDBJ whole genome shotgun (WGS) entry which is preliminary data.</text>
</comment>
<dbReference type="RefSeq" id="WP_308454348.1">
    <property type="nucleotide sequence ID" value="NZ_JAJEQR010000041.1"/>
</dbReference>
<dbReference type="EMBL" id="JAJEQR010000041">
    <property type="protein sequence ID" value="MCC2231866.1"/>
    <property type="molecule type" value="Genomic_DNA"/>
</dbReference>
<evidence type="ECO:0000256" key="5">
    <source>
        <dbReference type="ARBA" id="ARBA00023049"/>
    </source>
</evidence>
<keyword evidence="10" id="KW-1185">Reference proteome</keyword>